<protein>
    <submittedName>
        <fullName evidence="1">Uncharacterized protein</fullName>
    </submittedName>
</protein>
<evidence type="ECO:0000313" key="1">
    <source>
        <dbReference type="EMBL" id="QJW84978.1"/>
    </source>
</evidence>
<organism evidence="1 2">
    <name type="scientific">Ramlibacter terrae</name>
    <dbReference type="NCBI Taxonomy" id="2732511"/>
    <lineage>
        <taxon>Bacteria</taxon>
        <taxon>Pseudomonadati</taxon>
        <taxon>Pseudomonadota</taxon>
        <taxon>Betaproteobacteria</taxon>
        <taxon>Burkholderiales</taxon>
        <taxon>Comamonadaceae</taxon>
        <taxon>Ramlibacter</taxon>
    </lineage>
</organism>
<name>A0ABX6P4I6_9BURK</name>
<proteinExistence type="predicted"/>
<keyword evidence="2" id="KW-1185">Reference proteome</keyword>
<dbReference type="EMBL" id="CP053418">
    <property type="protein sequence ID" value="QJW84978.1"/>
    <property type="molecule type" value="Genomic_DNA"/>
</dbReference>
<accession>A0ABX6P4I6</accession>
<sequence>MLRACEFQRRHGHAALLADVNRLDQGRFVHRDLYMMVLGLRDAVFVAHGNNPGRRAPGPT</sequence>
<reference evidence="1 2" key="1">
    <citation type="submission" date="2020-05" db="EMBL/GenBank/DDBJ databases">
        <title>Ramlibacter rhizophilus sp. nov., isolated from rhizosphere soil of national flower Mugunghwa from South Korea.</title>
        <authorList>
            <person name="Zheng-Fei Y."/>
            <person name="Huan T."/>
        </authorList>
    </citation>
    <scope>NUCLEOTIDE SEQUENCE [LARGE SCALE GENOMIC DNA]</scope>
    <source>
        <strain evidence="1 2">H242</strain>
    </source>
</reference>
<evidence type="ECO:0000313" key="2">
    <source>
        <dbReference type="Proteomes" id="UP000500826"/>
    </source>
</evidence>
<dbReference type="Proteomes" id="UP000500826">
    <property type="component" value="Chromosome"/>
</dbReference>
<gene>
    <name evidence="1" type="ORF">HK414_19720</name>
</gene>